<proteinExistence type="predicted"/>
<name>A0A2N9XPJ2_9NEIS</name>
<evidence type="ECO:0000256" key="1">
    <source>
        <dbReference type="SAM" id="Phobius"/>
    </source>
</evidence>
<comment type="caution">
    <text evidence="2">The sequence shown here is derived from an EMBL/GenBank/DDBJ whole genome shotgun (WGS) entry which is preliminary data.</text>
</comment>
<accession>A0A2N9XPJ2</accession>
<dbReference type="Proteomes" id="UP000229970">
    <property type="component" value="Unassembled WGS sequence"/>
</dbReference>
<evidence type="ECO:0000313" key="2">
    <source>
        <dbReference type="EMBL" id="PIT50247.1"/>
    </source>
</evidence>
<gene>
    <name evidence="2" type="ORF">BHC46_00900</name>
</gene>
<feature type="transmembrane region" description="Helical" evidence="1">
    <location>
        <begin position="79"/>
        <end position="99"/>
    </location>
</feature>
<keyword evidence="1" id="KW-1133">Transmembrane helix</keyword>
<evidence type="ECO:0000313" key="3">
    <source>
        <dbReference type="Proteomes" id="UP000229970"/>
    </source>
</evidence>
<feature type="transmembrane region" description="Helical" evidence="1">
    <location>
        <begin position="56"/>
        <end position="73"/>
    </location>
</feature>
<feature type="transmembrane region" description="Helical" evidence="1">
    <location>
        <begin position="7"/>
        <end position="25"/>
    </location>
</feature>
<dbReference type="EMBL" id="MEIP01000002">
    <property type="protein sequence ID" value="PIT50247.1"/>
    <property type="molecule type" value="Genomic_DNA"/>
</dbReference>
<keyword evidence="1" id="KW-0812">Transmembrane</keyword>
<dbReference type="RefSeq" id="WP_100138680.1">
    <property type="nucleotide sequence ID" value="NZ_MEIP01000002.1"/>
</dbReference>
<protein>
    <recommendedName>
        <fullName evidence="4">DNA gyrase subunit B</fullName>
    </recommendedName>
</protein>
<sequence>MPRLHAAVNAVLVLVSILYPFIWYFGQQYTGVIPIAVLMAIIWLLRALFSKKLLQKLLSAMLMFLFVLLAWLHSTAAMYWYPVMVSMLLLLVFAASLFSRQSIIERFARLQHPDLPDTGVRYTRRVTQIWCGFFCMNILFTSGLILGKYWHAWAVYTGVISYLLMGVLFGGEFLYRRFRLKI</sequence>
<reference evidence="2 3" key="1">
    <citation type="journal article" date="2017" name="MBio">
        <title>Type VI secretion-mediated competition in the bee gut microbiome.</title>
        <authorList>
            <person name="Steele M.I."/>
            <person name="Kwong W.K."/>
            <person name="Powell J.E."/>
            <person name="Whiteley M."/>
            <person name="Moran N.A."/>
        </authorList>
    </citation>
    <scope>NUCLEOTIDE SEQUENCE [LARGE SCALE GENOMIC DNA]</scope>
    <source>
        <strain evidence="2 3">Ruf1-X</strain>
    </source>
</reference>
<feature type="transmembrane region" description="Helical" evidence="1">
    <location>
        <begin position="31"/>
        <end position="49"/>
    </location>
</feature>
<evidence type="ECO:0008006" key="4">
    <source>
        <dbReference type="Google" id="ProtNLM"/>
    </source>
</evidence>
<keyword evidence="1" id="KW-0472">Membrane</keyword>
<dbReference type="AlphaFoldDB" id="A0A2N9XPJ2"/>
<feature type="transmembrane region" description="Helical" evidence="1">
    <location>
        <begin position="153"/>
        <end position="175"/>
    </location>
</feature>
<feature type="transmembrane region" description="Helical" evidence="1">
    <location>
        <begin position="129"/>
        <end position="147"/>
    </location>
</feature>
<organism evidence="2 3">
    <name type="scientific">Snodgrassella alvi</name>
    <dbReference type="NCBI Taxonomy" id="1196083"/>
    <lineage>
        <taxon>Bacteria</taxon>
        <taxon>Pseudomonadati</taxon>
        <taxon>Pseudomonadota</taxon>
        <taxon>Betaproteobacteria</taxon>
        <taxon>Neisseriales</taxon>
        <taxon>Neisseriaceae</taxon>
        <taxon>Snodgrassella</taxon>
    </lineage>
</organism>